<dbReference type="FunFam" id="3.30.70.1730:FF:000005">
    <property type="entry name" value="Ribosome assembly factor mrt4"/>
    <property type="match status" value="1"/>
</dbReference>
<feature type="compositionally biased region" description="Acidic residues" evidence="7">
    <location>
        <begin position="238"/>
        <end position="250"/>
    </location>
</feature>
<keyword evidence="5 6" id="KW-0539">Nucleus</keyword>
<evidence type="ECO:0000256" key="5">
    <source>
        <dbReference type="ARBA" id="ARBA00023242"/>
    </source>
</evidence>
<evidence type="ECO:0000313" key="10">
    <source>
        <dbReference type="EMBL" id="GFO46181.1"/>
    </source>
</evidence>
<dbReference type="GO" id="GO:0005730">
    <property type="term" value="C:nucleolus"/>
    <property type="evidence" value="ECO:0007669"/>
    <property type="project" value="UniProtKB-SubCell"/>
</dbReference>
<feature type="transmembrane region" description="Helical" evidence="8">
    <location>
        <begin position="315"/>
        <end position="336"/>
    </location>
</feature>
<dbReference type="Pfam" id="PF17777">
    <property type="entry name" value="RL10P_insert"/>
    <property type="match status" value="1"/>
</dbReference>
<dbReference type="InterPro" id="IPR043141">
    <property type="entry name" value="Ribosomal_uL10-like_sf"/>
</dbReference>
<comment type="similarity">
    <text evidence="2 6">Belongs to the universal ribosomal protein uL10 family.</text>
</comment>
<dbReference type="GO" id="GO:0006364">
    <property type="term" value="P:rRNA processing"/>
    <property type="evidence" value="ECO:0007669"/>
    <property type="project" value="TreeGrafter"/>
</dbReference>
<dbReference type="AlphaFoldDB" id="A0AAV4DQK2"/>
<dbReference type="PANTHER" id="PTHR45841">
    <property type="entry name" value="MRNA TURNOVER PROTEIN 4 MRTO4"/>
    <property type="match status" value="1"/>
</dbReference>
<organism evidence="10 11">
    <name type="scientific">Plakobranchus ocellatus</name>
    <dbReference type="NCBI Taxonomy" id="259542"/>
    <lineage>
        <taxon>Eukaryota</taxon>
        <taxon>Metazoa</taxon>
        <taxon>Spiralia</taxon>
        <taxon>Lophotrochozoa</taxon>
        <taxon>Mollusca</taxon>
        <taxon>Gastropoda</taxon>
        <taxon>Heterobranchia</taxon>
        <taxon>Euthyneura</taxon>
        <taxon>Panpulmonata</taxon>
        <taxon>Sacoglossa</taxon>
        <taxon>Placobranchoidea</taxon>
        <taxon>Plakobranchidae</taxon>
        <taxon>Plakobranchus</taxon>
    </lineage>
</organism>
<evidence type="ECO:0000256" key="1">
    <source>
        <dbReference type="ARBA" id="ARBA00004046"/>
    </source>
</evidence>
<keyword evidence="6" id="KW-0690">Ribosome biogenesis</keyword>
<keyword evidence="8" id="KW-0812">Transmembrane</keyword>
<dbReference type="CDD" id="cd05796">
    <property type="entry name" value="Ribosomal_P0_like"/>
    <property type="match status" value="1"/>
</dbReference>
<proteinExistence type="inferred from homology"/>
<sequence>MPKSKRDKKVSLTQTKRKGLELKQKLIEKIRETADQYARIFTFSVHNMRNVQLKEIRQEWNHSRFFFGKNRVMQLALGRTEEEEYRENLHKLTRHLQGQTGLLFTNASEKEVLSFFSELFIPDYARSGNVASQTVVLEEGALPEFSHSLEPQLRQLGLPTQLKKGVIHLLKEHTVCEKGQVLNPEQCRILKLFGHQMSNFHITMEGMWSNNGKWKTFDDNPEPIIPDRVMVKPKKDTENDENPSGEEDLDDDEDILSVLVLSYCTILSVVVLSYCTILSVVVLSYCTILSVVDLSYCTILSVVNLSYCTILSVVDLSYCTILSVVVLSYCTILSVVDLS</sequence>
<dbReference type="SUPFAM" id="SSF160369">
    <property type="entry name" value="Ribosomal protein L10-like"/>
    <property type="match status" value="1"/>
</dbReference>
<dbReference type="GO" id="GO:0000956">
    <property type="term" value="P:nuclear-transcribed mRNA catabolic process"/>
    <property type="evidence" value="ECO:0007669"/>
    <property type="project" value="TreeGrafter"/>
</dbReference>
<keyword evidence="8" id="KW-0472">Membrane</keyword>
<keyword evidence="11" id="KW-1185">Reference proteome</keyword>
<accession>A0AAV4DQK2</accession>
<dbReference type="Gene3D" id="3.80.10.10">
    <property type="entry name" value="Ribonuclease Inhibitor"/>
    <property type="match status" value="1"/>
</dbReference>
<comment type="subcellular location">
    <subcellularLocation>
        <location evidence="6">Cytoplasm</location>
    </subcellularLocation>
    <subcellularLocation>
        <location evidence="6">Nucleus</location>
        <location evidence="6">Nucleolus</location>
    </subcellularLocation>
</comment>
<gene>
    <name evidence="10" type="ORF">PoB_007268600</name>
</gene>
<evidence type="ECO:0000256" key="6">
    <source>
        <dbReference type="RuleBase" id="RU364039"/>
    </source>
</evidence>
<dbReference type="Gene3D" id="3.30.70.1730">
    <property type="match status" value="1"/>
</dbReference>
<dbReference type="InterPro" id="IPR043164">
    <property type="entry name" value="Ribosomal_uL10-like_insert_sf"/>
</dbReference>
<comment type="function">
    <text evidence="1 6">Component of the ribosome assembly machinery. Nuclear paralog of the ribosomal protein P0, it binds pre-60S subunits at an early stage of assembly in the nucleolus, and is replaced by P0 in cytoplasmic pre-60S subunits and mature 80S ribosomes.</text>
</comment>
<feature type="transmembrane region" description="Helical" evidence="8">
    <location>
        <begin position="255"/>
        <end position="274"/>
    </location>
</feature>
<evidence type="ECO:0000256" key="3">
    <source>
        <dbReference type="ARBA" id="ARBA00011117"/>
    </source>
</evidence>
<dbReference type="InterPro" id="IPR051742">
    <property type="entry name" value="Ribosome_Assembly_uL10"/>
</dbReference>
<protein>
    <recommendedName>
        <fullName evidence="6">Ribosome assembly factor mrt4</fullName>
    </recommendedName>
</protein>
<dbReference type="Pfam" id="PF00466">
    <property type="entry name" value="Ribosomal_L10"/>
    <property type="match status" value="1"/>
</dbReference>
<evidence type="ECO:0000259" key="9">
    <source>
        <dbReference type="Pfam" id="PF17777"/>
    </source>
</evidence>
<dbReference type="SUPFAM" id="SSF52058">
    <property type="entry name" value="L domain-like"/>
    <property type="match status" value="1"/>
</dbReference>
<feature type="domain" description="Large ribosomal subunit protein uL10-like insertion" evidence="9">
    <location>
        <begin position="125"/>
        <end position="194"/>
    </location>
</feature>
<dbReference type="GO" id="GO:0005737">
    <property type="term" value="C:cytoplasm"/>
    <property type="evidence" value="ECO:0007669"/>
    <property type="project" value="UniProtKB-SubCell"/>
</dbReference>
<reference evidence="10 11" key="1">
    <citation type="journal article" date="2021" name="Elife">
        <title>Chloroplast acquisition without the gene transfer in kleptoplastic sea slugs, Plakobranchus ocellatus.</title>
        <authorList>
            <person name="Maeda T."/>
            <person name="Takahashi S."/>
            <person name="Yoshida T."/>
            <person name="Shimamura S."/>
            <person name="Takaki Y."/>
            <person name="Nagai Y."/>
            <person name="Toyoda A."/>
            <person name="Suzuki Y."/>
            <person name="Arimoto A."/>
            <person name="Ishii H."/>
            <person name="Satoh N."/>
            <person name="Nishiyama T."/>
            <person name="Hasebe M."/>
            <person name="Maruyama T."/>
            <person name="Minagawa J."/>
            <person name="Obokata J."/>
            <person name="Shigenobu S."/>
        </authorList>
    </citation>
    <scope>NUCLEOTIDE SEQUENCE [LARGE SCALE GENOMIC DNA]</scope>
</reference>
<feature type="transmembrane region" description="Helical" evidence="8">
    <location>
        <begin position="280"/>
        <end position="303"/>
    </location>
</feature>
<evidence type="ECO:0000256" key="4">
    <source>
        <dbReference type="ARBA" id="ARBA00022490"/>
    </source>
</evidence>
<keyword evidence="8" id="KW-1133">Transmembrane helix</keyword>
<dbReference type="InterPro" id="IPR040637">
    <property type="entry name" value="Ribosomal_uL10-like_insert"/>
</dbReference>
<dbReference type="PANTHER" id="PTHR45841:SF1">
    <property type="entry name" value="MRNA TURNOVER PROTEIN 4 HOMOLOG"/>
    <property type="match status" value="1"/>
</dbReference>
<keyword evidence="4 6" id="KW-0963">Cytoplasm</keyword>
<dbReference type="GO" id="GO:0000027">
    <property type="term" value="P:ribosomal large subunit assembly"/>
    <property type="evidence" value="ECO:0007669"/>
    <property type="project" value="InterPro"/>
</dbReference>
<dbReference type="InterPro" id="IPR032675">
    <property type="entry name" value="LRR_dom_sf"/>
</dbReference>
<dbReference type="FunFam" id="3.90.105.20:FF:000003">
    <property type="entry name" value="Ribosome assembly factor mrt4"/>
    <property type="match status" value="1"/>
</dbReference>
<evidence type="ECO:0000256" key="2">
    <source>
        <dbReference type="ARBA" id="ARBA00008889"/>
    </source>
</evidence>
<dbReference type="Proteomes" id="UP000735302">
    <property type="component" value="Unassembled WGS sequence"/>
</dbReference>
<dbReference type="EMBL" id="BLXT01008169">
    <property type="protein sequence ID" value="GFO46181.1"/>
    <property type="molecule type" value="Genomic_DNA"/>
</dbReference>
<dbReference type="GO" id="GO:0030687">
    <property type="term" value="C:preribosome, large subunit precursor"/>
    <property type="evidence" value="ECO:0007669"/>
    <property type="project" value="TreeGrafter"/>
</dbReference>
<name>A0AAV4DQK2_9GAST</name>
<evidence type="ECO:0000256" key="7">
    <source>
        <dbReference type="SAM" id="MobiDB-lite"/>
    </source>
</evidence>
<comment type="caution">
    <text evidence="10">The sequence shown here is derived from an EMBL/GenBank/DDBJ whole genome shotgun (WGS) entry which is preliminary data.</text>
</comment>
<dbReference type="GO" id="GO:0003723">
    <property type="term" value="F:RNA binding"/>
    <property type="evidence" value="ECO:0007669"/>
    <property type="project" value="TreeGrafter"/>
</dbReference>
<feature type="region of interest" description="Disordered" evidence="7">
    <location>
        <begin position="231"/>
        <end position="250"/>
    </location>
</feature>
<evidence type="ECO:0000313" key="11">
    <source>
        <dbReference type="Proteomes" id="UP000735302"/>
    </source>
</evidence>
<dbReference type="InterPro" id="IPR033867">
    <property type="entry name" value="Mrt4"/>
</dbReference>
<evidence type="ECO:0000256" key="8">
    <source>
        <dbReference type="SAM" id="Phobius"/>
    </source>
</evidence>
<comment type="subunit">
    <text evidence="3 6">Associates with the pre-60S ribosomal particle.</text>
</comment>
<dbReference type="Gene3D" id="3.90.105.20">
    <property type="match status" value="1"/>
</dbReference>
<dbReference type="InterPro" id="IPR001790">
    <property type="entry name" value="Ribosomal_uL10"/>
</dbReference>